<dbReference type="Pfam" id="PF08891">
    <property type="entry name" value="YfcL"/>
    <property type="match status" value="1"/>
</dbReference>
<comment type="caution">
    <text evidence="1">The sequence shown here is derived from an EMBL/GenBank/DDBJ whole genome shotgun (WGS) entry which is preliminary data.</text>
</comment>
<name>A0A0J1HH61_9GAMM</name>
<dbReference type="RefSeq" id="WP_047883792.1">
    <property type="nucleotide sequence ID" value="NZ_CP071325.1"/>
</dbReference>
<keyword evidence="2" id="KW-1185">Reference proteome</keyword>
<dbReference type="Proteomes" id="UP000035909">
    <property type="component" value="Unassembled WGS sequence"/>
</dbReference>
<evidence type="ECO:0008006" key="3">
    <source>
        <dbReference type="Google" id="ProtNLM"/>
    </source>
</evidence>
<dbReference type="EMBL" id="LDOU01000004">
    <property type="protein sequence ID" value="KLV10955.1"/>
    <property type="molecule type" value="Genomic_DNA"/>
</dbReference>
<dbReference type="OrthoDB" id="5600394at2"/>
<gene>
    <name evidence="1" type="ORF">ABT57_03360</name>
</gene>
<proteinExistence type="predicted"/>
<dbReference type="PATRIC" id="fig|320778.3.peg.723"/>
<accession>A0A0J1HH61</accession>
<organism evidence="1 2">
    <name type="scientific">Photobacterium ganghwense</name>
    <dbReference type="NCBI Taxonomy" id="320778"/>
    <lineage>
        <taxon>Bacteria</taxon>
        <taxon>Pseudomonadati</taxon>
        <taxon>Pseudomonadota</taxon>
        <taxon>Gammaproteobacteria</taxon>
        <taxon>Vibrionales</taxon>
        <taxon>Vibrionaceae</taxon>
        <taxon>Photobacterium</taxon>
    </lineage>
</organism>
<reference evidence="1 2" key="1">
    <citation type="submission" date="2015-05" db="EMBL/GenBank/DDBJ databases">
        <title>Photobacterium galathea sp. nov.</title>
        <authorList>
            <person name="Machado H."/>
            <person name="Gram L."/>
        </authorList>
    </citation>
    <scope>NUCLEOTIDE SEQUENCE [LARGE SCALE GENOMIC DNA]</scope>
    <source>
        <strain evidence="1 2">DSM 22954</strain>
    </source>
</reference>
<evidence type="ECO:0000313" key="1">
    <source>
        <dbReference type="EMBL" id="KLV10955.1"/>
    </source>
</evidence>
<dbReference type="AlphaFoldDB" id="A0A0J1HH61"/>
<protein>
    <recommendedName>
        <fullName evidence="3">YfcL protein</fullName>
    </recommendedName>
</protein>
<dbReference type="STRING" id="320778.ABT57_03360"/>
<sequence>MIQQYEEKLLSLIDEMVETASDDELFAGGYIRGHISLSAAQCEQEEQFSVDAMNTKVDESIATAQSELSPVDQVIVKQMWENLKMSADH</sequence>
<dbReference type="InterPro" id="IPR014987">
    <property type="entry name" value="UPF_YfcL"/>
</dbReference>
<evidence type="ECO:0000313" key="2">
    <source>
        <dbReference type="Proteomes" id="UP000035909"/>
    </source>
</evidence>